<dbReference type="Proteomes" id="UP000316621">
    <property type="component" value="Chromosome 1"/>
</dbReference>
<organism evidence="3 4">
    <name type="scientific">Papaver somniferum</name>
    <name type="common">Opium poppy</name>
    <dbReference type="NCBI Taxonomy" id="3469"/>
    <lineage>
        <taxon>Eukaryota</taxon>
        <taxon>Viridiplantae</taxon>
        <taxon>Streptophyta</taxon>
        <taxon>Embryophyta</taxon>
        <taxon>Tracheophyta</taxon>
        <taxon>Spermatophyta</taxon>
        <taxon>Magnoliopsida</taxon>
        <taxon>Ranunculales</taxon>
        <taxon>Papaveraceae</taxon>
        <taxon>Papaveroideae</taxon>
        <taxon>Papaver</taxon>
    </lineage>
</organism>
<name>A0A4Y7IKW2_PAPSO</name>
<evidence type="ECO:0000313" key="4">
    <source>
        <dbReference type="Proteomes" id="UP000316621"/>
    </source>
</evidence>
<keyword evidence="1" id="KW-0175">Coiled coil</keyword>
<feature type="region of interest" description="Disordered" evidence="2">
    <location>
        <begin position="143"/>
        <end position="187"/>
    </location>
</feature>
<gene>
    <name evidence="3" type="ORF">C5167_041036</name>
</gene>
<protein>
    <submittedName>
        <fullName evidence="3">Uncharacterized protein</fullName>
    </submittedName>
</protein>
<proteinExistence type="predicted"/>
<keyword evidence="4" id="KW-1185">Reference proteome</keyword>
<accession>A0A4Y7IKW2</accession>
<dbReference type="EMBL" id="CM010715">
    <property type="protein sequence ID" value="RZC48088.1"/>
    <property type="molecule type" value="Genomic_DNA"/>
</dbReference>
<dbReference type="Gramene" id="RZC48088">
    <property type="protein sequence ID" value="RZC48088"/>
    <property type="gene ID" value="C5167_041036"/>
</dbReference>
<dbReference type="AlphaFoldDB" id="A0A4Y7IKW2"/>
<feature type="compositionally biased region" description="Polar residues" evidence="2">
    <location>
        <begin position="143"/>
        <end position="170"/>
    </location>
</feature>
<feature type="compositionally biased region" description="Basic residues" evidence="2">
    <location>
        <begin position="171"/>
        <end position="180"/>
    </location>
</feature>
<evidence type="ECO:0000256" key="2">
    <source>
        <dbReference type="SAM" id="MobiDB-lite"/>
    </source>
</evidence>
<evidence type="ECO:0000256" key="1">
    <source>
        <dbReference type="SAM" id="Coils"/>
    </source>
</evidence>
<feature type="coiled-coil region" evidence="1">
    <location>
        <begin position="62"/>
        <end position="103"/>
    </location>
</feature>
<sequence>MSSPISNSESVRKSLSPPFATRGRLLPENYTGLWNADQEKTPRLLEIREAVARSRAQNAPYILNLENKIESLQAEATNYRLALELWKRDYQKIVNEKKLLEIRLYFQKQNTAMFQTISARWRAAAIAYGVPSMWPQQDLLVNSAQGAPSGSRSDNSGDVSLQEASSSSNRPAKRAKHVPVRSRNNQG</sequence>
<evidence type="ECO:0000313" key="3">
    <source>
        <dbReference type="EMBL" id="RZC48088.1"/>
    </source>
</evidence>
<reference evidence="3 4" key="1">
    <citation type="journal article" date="2018" name="Science">
        <title>The opium poppy genome and morphinan production.</title>
        <authorList>
            <person name="Guo L."/>
            <person name="Winzer T."/>
            <person name="Yang X."/>
            <person name="Li Y."/>
            <person name="Ning Z."/>
            <person name="He Z."/>
            <person name="Teodor R."/>
            <person name="Lu Y."/>
            <person name="Bowser T.A."/>
            <person name="Graham I.A."/>
            <person name="Ye K."/>
        </authorList>
    </citation>
    <scope>NUCLEOTIDE SEQUENCE [LARGE SCALE GENOMIC DNA]</scope>
    <source>
        <strain evidence="4">cv. HN1</strain>
        <tissue evidence="3">Leaves</tissue>
    </source>
</reference>